<feature type="chain" id="PRO_5046555048" description="Lipoprotein" evidence="1">
    <location>
        <begin position="26"/>
        <end position="175"/>
    </location>
</feature>
<dbReference type="RefSeq" id="WP_189654003.1">
    <property type="nucleotide sequence ID" value="NZ_BMRC01000053.1"/>
</dbReference>
<accession>A0ABV5INE7</accession>
<dbReference type="EMBL" id="JBHMEI010000034">
    <property type="protein sequence ID" value="MFB9206079.1"/>
    <property type="molecule type" value="Genomic_DNA"/>
</dbReference>
<evidence type="ECO:0000313" key="3">
    <source>
        <dbReference type="Proteomes" id="UP001589647"/>
    </source>
</evidence>
<sequence length="175" mass="18696">MFRAVRLITAAMVLVAGCAPGGALGGSMNPSANKPTITKAQALTRIEQLINGTAGVIHPKPQLDLYQPSLNDGLCLDPQDGGSEDRIEVSRSYYLRGLPKAEDALKEVVAEVKAYWQKQGHYIAVEHENGLQLYGHSRPDDFLITISLAADDVLSLGATSTCLWPNGTPEPSATP</sequence>
<evidence type="ECO:0000313" key="2">
    <source>
        <dbReference type="EMBL" id="MFB9206079.1"/>
    </source>
</evidence>
<keyword evidence="1" id="KW-0732">Signal</keyword>
<name>A0ABV5INE7_9ACTN</name>
<reference evidence="2 3" key="1">
    <citation type="submission" date="2024-09" db="EMBL/GenBank/DDBJ databases">
        <authorList>
            <person name="Sun Q."/>
            <person name="Mori K."/>
        </authorList>
    </citation>
    <scope>NUCLEOTIDE SEQUENCE [LARGE SCALE GENOMIC DNA]</scope>
    <source>
        <strain evidence="2 3">CCM 3426</strain>
    </source>
</reference>
<gene>
    <name evidence="2" type="ORF">ACFFV7_33140</name>
</gene>
<organism evidence="2 3">
    <name type="scientific">Nonomuraea spiralis</name>
    <dbReference type="NCBI Taxonomy" id="46182"/>
    <lineage>
        <taxon>Bacteria</taxon>
        <taxon>Bacillati</taxon>
        <taxon>Actinomycetota</taxon>
        <taxon>Actinomycetes</taxon>
        <taxon>Streptosporangiales</taxon>
        <taxon>Streptosporangiaceae</taxon>
        <taxon>Nonomuraea</taxon>
    </lineage>
</organism>
<dbReference type="Proteomes" id="UP001589647">
    <property type="component" value="Unassembled WGS sequence"/>
</dbReference>
<keyword evidence="3" id="KW-1185">Reference proteome</keyword>
<feature type="signal peptide" evidence="1">
    <location>
        <begin position="1"/>
        <end position="25"/>
    </location>
</feature>
<dbReference type="PROSITE" id="PS51257">
    <property type="entry name" value="PROKAR_LIPOPROTEIN"/>
    <property type="match status" value="1"/>
</dbReference>
<evidence type="ECO:0008006" key="4">
    <source>
        <dbReference type="Google" id="ProtNLM"/>
    </source>
</evidence>
<proteinExistence type="predicted"/>
<protein>
    <recommendedName>
        <fullName evidence="4">Lipoprotein</fullName>
    </recommendedName>
</protein>
<evidence type="ECO:0000256" key="1">
    <source>
        <dbReference type="SAM" id="SignalP"/>
    </source>
</evidence>
<comment type="caution">
    <text evidence="2">The sequence shown here is derived from an EMBL/GenBank/DDBJ whole genome shotgun (WGS) entry which is preliminary data.</text>
</comment>